<dbReference type="AlphaFoldDB" id="A0A8J7C388"/>
<dbReference type="Proteomes" id="UP000648239">
    <property type="component" value="Unassembled WGS sequence"/>
</dbReference>
<dbReference type="InterPro" id="IPR000182">
    <property type="entry name" value="GNAT_dom"/>
</dbReference>
<keyword evidence="2" id="KW-0012">Acyltransferase</keyword>
<proteinExistence type="inferred from homology"/>
<feature type="domain" description="N-acetyltransferase" evidence="4">
    <location>
        <begin position="39"/>
        <end position="157"/>
    </location>
</feature>
<dbReference type="InterPro" id="IPR051531">
    <property type="entry name" value="N-acetyltransferase"/>
</dbReference>
<organism evidence="5 6">
    <name type="scientific">Candidatus Polarisedimenticola svalbardensis</name>
    <dbReference type="NCBI Taxonomy" id="2886004"/>
    <lineage>
        <taxon>Bacteria</taxon>
        <taxon>Pseudomonadati</taxon>
        <taxon>Acidobacteriota</taxon>
        <taxon>Candidatus Polarisedimenticolia</taxon>
        <taxon>Candidatus Polarisedimenticolales</taxon>
        <taxon>Candidatus Polarisedimenticolaceae</taxon>
        <taxon>Candidatus Polarisedimenticola</taxon>
    </lineage>
</organism>
<evidence type="ECO:0000256" key="3">
    <source>
        <dbReference type="ARBA" id="ARBA00038502"/>
    </source>
</evidence>
<dbReference type="GO" id="GO:0008999">
    <property type="term" value="F:protein-N-terminal-alanine acetyltransferase activity"/>
    <property type="evidence" value="ECO:0007669"/>
    <property type="project" value="TreeGrafter"/>
</dbReference>
<dbReference type="PANTHER" id="PTHR43792:SF8">
    <property type="entry name" value="[RIBOSOMAL PROTEIN US5]-ALANINE N-ACETYLTRANSFERASE"/>
    <property type="match status" value="1"/>
</dbReference>
<comment type="similarity">
    <text evidence="3">Belongs to the acetyltransferase family. RimJ subfamily.</text>
</comment>
<evidence type="ECO:0000313" key="6">
    <source>
        <dbReference type="Proteomes" id="UP000648239"/>
    </source>
</evidence>
<dbReference type="Gene3D" id="3.40.630.30">
    <property type="match status" value="1"/>
</dbReference>
<dbReference type="GO" id="GO:0005737">
    <property type="term" value="C:cytoplasm"/>
    <property type="evidence" value="ECO:0007669"/>
    <property type="project" value="TreeGrafter"/>
</dbReference>
<evidence type="ECO:0000259" key="4">
    <source>
        <dbReference type="Pfam" id="PF13302"/>
    </source>
</evidence>
<evidence type="ECO:0000256" key="1">
    <source>
        <dbReference type="ARBA" id="ARBA00022679"/>
    </source>
</evidence>
<sequence length="196" mass="22348">MENDSIPILETDHAVLTIPGPDQAGFLLDYVTTNQEHLAPWEPERDERYFTLEGCRTRLGMARSGFEVGVSVQFCALDRARSRMVGNCNFFNIIEGPFRACTLGYSIARQDQGTGLMREILEAGIRYMFDVRDLHRIMANHIPGNHRSEHLLRRLGFIREGYAQSYLNIDGRWQDHVLNALINPRDSGGSREEPNP</sequence>
<dbReference type="PANTHER" id="PTHR43792">
    <property type="entry name" value="GNAT FAMILY, PUTATIVE (AFU_ORTHOLOGUE AFUA_3G00765)-RELATED-RELATED"/>
    <property type="match status" value="1"/>
</dbReference>
<name>A0A8J7C388_9BACT</name>
<dbReference type="EMBL" id="JACXWD010000051">
    <property type="protein sequence ID" value="MBD3868971.1"/>
    <property type="molecule type" value="Genomic_DNA"/>
</dbReference>
<dbReference type="Pfam" id="PF13302">
    <property type="entry name" value="Acetyltransf_3"/>
    <property type="match status" value="1"/>
</dbReference>
<dbReference type="SUPFAM" id="SSF55729">
    <property type="entry name" value="Acyl-CoA N-acyltransferases (Nat)"/>
    <property type="match status" value="1"/>
</dbReference>
<comment type="caution">
    <text evidence="5">The sequence shown here is derived from an EMBL/GenBank/DDBJ whole genome shotgun (WGS) entry which is preliminary data.</text>
</comment>
<reference evidence="5 6" key="1">
    <citation type="submission" date="2020-08" db="EMBL/GenBank/DDBJ databases">
        <title>Acidobacteriota in marine sediments use diverse sulfur dissimilation pathways.</title>
        <authorList>
            <person name="Wasmund K."/>
        </authorList>
    </citation>
    <scope>NUCLEOTIDE SEQUENCE [LARGE SCALE GENOMIC DNA]</scope>
    <source>
        <strain evidence="5">MAG AM4</strain>
    </source>
</reference>
<keyword evidence="1" id="KW-0808">Transferase</keyword>
<accession>A0A8J7C388</accession>
<evidence type="ECO:0000313" key="5">
    <source>
        <dbReference type="EMBL" id="MBD3868971.1"/>
    </source>
</evidence>
<gene>
    <name evidence="5" type="ORF">IFK94_12660</name>
</gene>
<dbReference type="InterPro" id="IPR016181">
    <property type="entry name" value="Acyl_CoA_acyltransferase"/>
</dbReference>
<evidence type="ECO:0000256" key="2">
    <source>
        <dbReference type="ARBA" id="ARBA00023315"/>
    </source>
</evidence>
<protein>
    <submittedName>
        <fullName evidence="5">GNAT family N-acetyltransferase</fullName>
    </submittedName>
</protein>